<feature type="domain" description="PrkA AAA" evidence="2">
    <location>
        <begin position="1"/>
        <end position="61"/>
    </location>
</feature>
<dbReference type="EMBL" id="AP021906">
    <property type="protein sequence ID" value="BBP88057.1"/>
    <property type="molecule type" value="Genomic_DNA"/>
</dbReference>
<accession>A0A5S9M387</accession>
<evidence type="ECO:0000259" key="1">
    <source>
        <dbReference type="Pfam" id="PF06798"/>
    </source>
</evidence>
<proteinExistence type="predicted"/>
<dbReference type="Pfam" id="PF06798">
    <property type="entry name" value="PrkA"/>
    <property type="match status" value="1"/>
</dbReference>
<gene>
    <name evidence="3" type="ORF">BsIDN1_16750</name>
</gene>
<dbReference type="PANTHER" id="PTHR30267">
    <property type="entry name" value="PROTEIN KINASE PRKA"/>
    <property type="match status" value="1"/>
</dbReference>
<dbReference type="InterPro" id="IPR013153">
    <property type="entry name" value="Prk_AAA"/>
</dbReference>
<evidence type="ECO:0000313" key="3">
    <source>
        <dbReference type="EMBL" id="BBP88057.1"/>
    </source>
</evidence>
<protein>
    <submittedName>
        <fullName evidence="3">Uncharacterized protein</fullName>
    </submittedName>
</protein>
<name>A0A5S9M387_BACIA</name>
<sequence length="174" mass="20260">MHSRIIVMPIPYNLKVTEEERIYHKMISESDVSDVHIAPHTLKVAAMFSILTRLKEPKRSDIDLVKKMRLYDGESVEGFQSVDIDEMKKEFHDEGMSGIDPRYVINRISSTIIRKNMESINALDVLRSLKKKGSISIRISSEDRERYLNFISVARKEYDDIAKKEVQKRPCVFL</sequence>
<dbReference type="GO" id="GO:0004672">
    <property type="term" value="F:protein kinase activity"/>
    <property type="evidence" value="ECO:0007669"/>
    <property type="project" value="TreeGrafter"/>
</dbReference>
<organism evidence="3 4">
    <name type="scientific">Bacillus safensis</name>
    <dbReference type="NCBI Taxonomy" id="561879"/>
    <lineage>
        <taxon>Bacteria</taxon>
        <taxon>Bacillati</taxon>
        <taxon>Bacillota</taxon>
        <taxon>Bacilli</taxon>
        <taxon>Bacillales</taxon>
        <taxon>Bacillaceae</taxon>
        <taxon>Bacillus</taxon>
    </lineage>
</organism>
<evidence type="ECO:0000313" key="4">
    <source>
        <dbReference type="Proteomes" id="UP000464658"/>
    </source>
</evidence>
<evidence type="ECO:0000259" key="2">
    <source>
        <dbReference type="Pfam" id="PF08298"/>
    </source>
</evidence>
<dbReference type="PANTHER" id="PTHR30267:SF2">
    <property type="entry name" value="PROTEIN PRKA"/>
    <property type="match status" value="1"/>
</dbReference>
<dbReference type="InterPro" id="IPR010650">
    <property type="entry name" value="PrkA_C"/>
</dbReference>
<reference evidence="3 4" key="1">
    <citation type="submission" date="2019-12" db="EMBL/GenBank/DDBJ databases">
        <title>Full genome sequence of a Bacillus safensis strain isolated from commercially available natto in Indonesia.</title>
        <authorList>
            <person name="Yoshida M."/>
            <person name="Uomi M."/>
            <person name="Waturangi D."/>
            <person name="Ekaputri J.J."/>
            <person name="Setiamarga D.H.E."/>
        </authorList>
    </citation>
    <scope>NUCLEOTIDE SEQUENCE [LARGE SCALE GENOMIC DNA]</scope>
    <source>
        <strain evidence="3 4">IDN1</strain>
    </source>
</reference>
<dbReference type="Pfam" id="PF08298">
    <property type="entry name" value="AAA_PrkA"/>
    <property type="match status" value="1"/>
</dbReference>
<feature type="domain" description="PrkA C-terminal" evidence="1">
    <location>
        <begin position="65"/>
        <end position="168"/>
    </location>
</feature>
<dbReference type="AlphaFoldDB" id="A0A5S9M387"/>
<dbReference type="Proteomes" id="UP000464658">
    <property type="component" value="Chromosome"/>
</dbReference>